<keyword evidence="5" id="KW-0862">Zinc</keyword>
<sequence length="117" mass="12901">MSEMAKGAEGQEAQDVGMGESGKGPEPGTEEEAPWQEVRTCLLCFNKLRDPSVKYQANPSKENASGLIIATGSCWHVFHLDCIQRCLMNQSLCPVCENKGWEFAAIIHLKGYPRVES</sequence>
<reference evidence="9 10" key="1">
    <citation type="journal article" date="2010" name="Nature">
        <title>The Ectocarpus genome and the independent evolution of multicellularity in brown algae.</title>
        <authorList>
            <person name="Cock J.M."/>
            <person name="Sterck L."/>
            <person name="Rouze P."/>
            <person name="Scornet D."/>
            <person name="Allen A.E."/>
            <person name="Amoutzias G."/>
            <person name="Anthouard V."/>
            <person name="Artiguenave F."/>
            <person name="Aury J.M."/>
            <person name="Badger J.H."/>
            <person name="Beszteri B."/>
            <person name="Billiau K."/>
            <person name="Bonnet E."/>
            <person name="Bothwell J.H."/>
            <person name="Bowler C."/>
            <person name="Boyen C."/>
            <person name="Brownlee C."/>
            <person name="Carrano C.J."/>
            <person name="Charrier B."/>
            <person name="Cho G.Y."/>
            <person name="Coelho S.M."/>
            <person name="Collen J."/>
            <person name="Corre E."/>
            <person name="Da Silva C."/>
            <person name="Delage L."/>
            <person name="Delaroque N."/>
            <person name="Dittami S.M."/>
            <person name="Doulbeau S."/>
            <person name="Elias M."/>
            <person name="Farnham G."/>
            <person name="Gachon C.M."/>
            <person name="Gschloessl B."/>
            <person name="Heesch S."/>
            <person name="Jabbari K."/>
            <person name="Jubin C."/>
            <person name="Kawai H."/>
            <person name="Kimura K."/>
            <person name="Kloareg B."/>
            <person name="Kupper F.C."/>
            <person name="Lang D."/>
            <person name="Le Bail A."/>
            <person name="Leblanc C."/>
            <person name="Lerouge P."/>
            <person name="Lohr M."/>
            <person name="Lopez P.J."/>
            <person name="Martens C."/>
            <person name="Maumus F."/>
            <person name="Michel G."/>
            <person name="Miranda-Saavedra D."/>
            <person name="Morales J."/>
            <person name="Moreau H."/>
            <person name="Motomura T."/>
            <person name="Nagasato C."/>
            <person name="Napoli C.A."/>
            <person name="Nelson D.R."/>
            <person name="Nyvall-Collen P."/>
            <person name="Peters A.F."/>
            <person name="Pommier C."/>
            <person name="Potin P."/>
            <person name="Poulain J."/>
            <person name="Quesneville H."/>
            <person name="Read B."/>
            <person name="Rensing S.A."/>
            <person name="Ritter A."/>
            <person name="Rousvoal S."/>
            <person name="Samanta M."/>
            <person name="Samson G."/>
            <person name="Schroeder D.C."/>
            <person name="Segurens B."/>
            <person name="Strittmatter M."/>
            <person name="Tonon T."/>
            <person name="Tregear J.W."/>
            <person name="Valentin K."/>
            <person name="von Dassow P."/>
            <person name="Yamagishi T."/>
            <person name="Van de Peer Y."/>
            <person name="Wincker P."/>
        </authorList>
    </citation>
    <scope>NUCLEOTIDE SEQUENCE [LARGE SCALE GENOMIC DNA]</scope>
    <source>
        <strain evidence="10">Ec32 / CCAP1310/4</strain>
    </source>
</reference>
<dbReference type="InterPro" id="IPR024766">
    <property type="entry name" value="Znf_RING_H2"/>
</dbReference>
<evidence type="ECO:0000259" key="8">
    <source>
        <dbReference type="PROSITE" id="PS50089"/>
    </source>
</evidence>
<dbReference type="EMBL" id="FN649025">
    <property type="protein sequence ID" value="CBJ27620.1"/>
    <property type="molecule type" value="Genomic_DNA"/>
</dbReference>
<evidence type="ECO:0000256" key="7">
    <source>
        <dbReference type="SAM" id="MobiDB-lite"/>
    </source>
</evidence>
<evidence type="ECO:0000313" key="9">
    <source>
        <dbReference type="EMBL" id="CBJ27620.1"/>
    </source>
</evidence>
<accession>D7G6S6</accession>
<keyword evidence="4" id="KW-0833">Ubl conjugation pathway</keyword>
<dbReference type="AlphaFoldDB" id="D7G6S6"/>
<dbReference type="EMBL" id="FN649752">
    <property type="protein sequence ID" value="CBJ27620.1"/>
    <property type="molecule type" value="Genomic_DNA"/>
</dbReference>
<dbReference type="InterPro" id="IPR001841">
    <property type="entry name" value="Znf_RING"/>
</dbReference>
<gene>
    <name evidence="9" type="ORF">Esi_0079_0055</name>
</gene>
<dbReference type="InParanoid" id="D7G6S6"/>
<dbReference type="SMART" id="SM00184">
    <property type="entry name" value="RING"/>
    <property type="match status" value="1"/>
</dbReference>
<dbReference type="Pfam" id="PF12678">
    <property type="entry name" value="zf-rbx1"/>
    <property type="match status" value="1"/>
</dbReference>
<evidence type="ECO:0000256" key="3">
    <source>
        <dbReference type="ARBA" id="ARBA00022771"/>
    </source>
</evidence>
<evidence type="ECO:0000256" key="6">
    <source>
        <dbReference type="PROSITE-ProRule" id="PRU00175"/>
    </source>
</evidence>
<dbReference type="SUPFAM" id="SSF57850">
    <property type="entry name" value="RING/U-box"/>
    <property type="match status" value="1"/>
</dbReference>
<proteinExistence type="predicted"/>
<feature type="domain" description="RING-type" evidence="8">
    <location>
        <begin position="41"/>
        <end position="97"/>
    </location>
</feature>
<protein>
    <recommendedName>
        <fullName evidence="8">RING-type domain-containing protein</fullName>
    </recommendedName>
</protein>
<dbReference type="Proteomes" id="UP000002630">
    <property type="component" value="Linkage Group LG27"/>
</dbReference>
<comment type="pathway">
    <text evidence="1">Protein modification; protein ubiquitination.</text>
</comment>
<evidence type="ECO:0000313" key="10">
    <source>
        <dbReference type="Proteomes" id="UP000002630"/>
    </source>
</evidence>
<evidence type="ECO:0000256" key="5">
    <source>
        <dbReference type="ARBA" id="ARBA00022833"/>
    </source>
</evidence>
<dbReference type="GO" id="GO:0008270">
    <property type="term" value="F:zinc ion binding"/>
    <property type="evidence" value="ECO:0007669"/>
    <property type="project" value="UniProtKB-KW"/>
</dbReference>
<dbReference type="InterPro" id="IPR013083">
    <property type="entry name" value="Znf_RING/FYVE/PHD"/>
</dbReference>
<evidence type="ECO:0000256" key="1">
    <source>
        <dbReference type="ARBA" id="ARBA00004906"/>
    </source>
</evidence>
<feature type="region of interest" description="Disordered" evidence="7">
    <location>
        <begin position="1"/>
        <end position="34"/>
    </location>
</feature>
<keyword evidence="3 6" id="KW-0863">Zinc-finger</keyword>
<dbReference type="FunCoup" id="D7G6S6">
    <property type="interactions" value="455"/>
</dbReference>
<dbReference type="PROSITE" id="PS50089">
    <property type="entry name" value="ZF_RING_2"/>
    <property type="match status" value="1"/>
</dbReference>
<evidence type="ECO:0000256" key="4">
    <source>
        <dbReference type="ARBA" id="ARBA00022786"/>
    </source>
</evidence>
<name>D7G6S6_ECTSI</name>
<evidence type="ECO:0000256" key="2">
    <source>
        <dbReference type="ARBA" id="ARBA00022723"/>
    </source>
</evidence>
<keyword evidence="2" id="KW-0479">Metal-binding</keyword>
<dbReference type="Gene3D" id="3.30.40.10">
    <property type="entry name" value="Zinc/RING finger domain, C3HC4 (zinc finger)"/>
    <property type="match status" value="1"/>
</dbReference>
<organism evidence="9 10">
    <name type="scientific">Ectocarpus siliculosus</name>
    <name type="common">Brown alga</name>
    <name type="synonym">Conferva siliculosa</name>
    <dbReference type="NCBI Taxonomy" id="2880"/>
    <lineage>
        <taxon>Eukaryota</taxon>
        <taxon>Sar</taxon>
        <taxon>Stramenopiles</taxon>
        <taxon>Ochrophyta</taxon>
        <taxon>PX clade</taxon>
        <taxon>Phaeophyceae</taxon>
        <taxon>Ectocarpales</taxon>
        <taxon>Ectocarpaceae</taxon>
        <taxon>Ectocarpus</taxon>
    </lineage>
</organism>
<dbReference type="OrthoDB" id="8962942at2759"/>
<dbReference type="STRING" id="2880.D7G6S6"/>
<keyword evidence="10" id="KW-1185">Reference proteome</keyword>